<gene>
    <name evidence="1" type="ordered locus">BCAH820_B0233</name>
</gene>
<sequence length="46" mass="5383">MSILGVKISIQFGSRFQFVNSSHTFHEFQNRYLGNIPKNNKCDCLY</sequence>
<protein>
    <submittedName>
        <fullName evidence="1">Uncharacterized protein</fullName>
    </submittedName>
</protein>
<reference evidence="1 2" key="1">
    <citation type="submission" date="2008-10" db="EMBL/GenBank/DDBJ databases">
        <title>Genome sequence of Bacillus cereus AH820.</title>
        <authorList>
            <person name="Dodson R.J."/>
            <person name="Durkin A.S."/>
            <person name="Rosovitz M.J."/>
            <person name="Rasko D.A."/>
            <person name="Hoffmaster A."/>
            <person name="Ravel J."/>
            <person name="Sutton G."/>
        </authorList>
    </citation>
    <scope>NUCLEOTIDE SEQUENCE [LARGE SCALE GENOMIC DNA]</scope>
    <source>
        <strain evidence="2">AH820</strain>
        <plasmid evidence="2">Plasmid pAH820_272</plasmid>
    </source>
</reference>
<dbReference type="AlphaFoldDB" id="B7JTY1"/>
<accession>B7JTY1</accession>
<name>B7JTY1_BACC0</name>
<dbReference type="Proteomes" id="UP000001363">
    <property type="component" value="Plasmid pAH820_272"/>
</dbReference>
<geneLocation type="plasmid" evidence="1 2">
    <name>pAH820_272</name>
</geneLocation>
<dbReference type="EMBL" id="CP001285">
    <property type="protein sequence ID" value="ACK92633.1"/>
    <property type="molecule type" value="Genomic_DNA"/>
</dbReference>
<organism evidence="1 2">
    <name type="scientific">Bacillus cereus (strain AH820)</name>
    <dbReference type="NCBI Taxonomy" id="405535"/>
    <lineage>
        <taxon>Bacteria</taxon>
        <taxon>Bacillati</taxon>
        <taxon>Bacillota</taxon>
        <taxon>Bacilli</taxon>
        <taxon>Bacillales</taxon>
        <taxon>Bacillaceae</taxon>
        <taxon>Bacillus</taxon>
        <taxon>Bacillus cereus group</taxon>
    </lineage>
</organism>
<dbReference type="HOGENOM" id="CLU_3179740_0_0_9"/>
<keyword evidence="1" id="KW-0614">Plasmid</keyword>
<evidence type="ECO:0000313" key="2">
    <source>
        <dbReference type="Proteomes" id="UP000001363"/>
    </source>
</evidence>
<evidence type="ECO:0000313" key="1">
    <source>
        <dbReference type="EMBL" id="ACK92633.1"/>
    </source>
</evidence>
<proteinExistence type="predicted"/>
<dbReference type="KEGG" id="bcu:BCAH820_B0233"/>